<evidence type="ECO:0000256" key="4">
    <source>
        <dbReference type="ARBA" id="ARBA00022692"/>
    </source>
</evidence>
<feature type="transmembrane region" description="Helical" evidence="8">
    <location>
        <begin position="296"/>
        <end position="313"/>
    </location>
</feature>
<organism evidence="10 11">
    <name type="scientific">Olivibacter domesticus</name>
    <name type="common">Pseudosphingobacterium domesticum</name>
    <dbReference type="NCBI Taxonomy" id="407022"/>
    <lineage>
        <taxon>Bacteria</taxon>
        <taxon>Pseudomonadati</taxon>
        <taxon>Bacteroidota</taxon>
        <taxon>Sphingobacteriia</taxon>
        <taxon>Sphingobacteriales</taxon>
        <taxon>Sphingobacteriaceae</taxon>
        <taxon>Olivibacter</taxon>
    </lineage>
</organism>
<dbReference type="InterPro" id="IPR005828">
    <property type="entry name" value="MFS_sugar_transport-like"/>
</dbReference>
<dbReference type="PROSITE" id="PS00217">
    <property type="entry name" value="SUGAR_TRANSPORT_2"/>
    <property type="match status" value="1"/>
</dbReference>
<feature type="transmembrane region" description="Helical" evidence="8">
    <location>
        <begin position="254"/>
        <end position="276"/>
    </location>
</feature>
<dbReference type="EMBL" id="FOAF01000001">
    <property type="protein sequence ID" value="SEK47330.1"/>
    <property type="molecule type" value="Genomic_DNA"/>
</dbReference>
<name>A0A1H7HEG4_OLID1</name>
<dbReference type="InterPro" id="IPR050814">
    <property type="entry name" value="Myo-inositol_Transporter"/>
</dbReference>
<dbReference type="GO" id="GO:0022857">
    <property type="term" value="F:transmembrane transporter activity"/>
    <property type="evidence" value="ECO:0007669"/>
    <property type="project" value="InterPro"/>
</dbReference>
<dbReference type="PRINTS" id="PR00171">
    <property type="entry name" value="SUGRTRNSPORT"/>
</dbReference>
<sequence length="467" mass="51469">MYVYTYCLYVLSNHKIMNASFKLIIAIVSLGGLLFGFDMAVVSGIIPLVKSDFGLSPLQEGLFVSSALIGCILGVAFAGKLSDKYGRKLLLIAAAALFFLSAIGCSLSPGFELLLVARWLSGVGVGVASIVVPLYIAEVAPSKIRGRAVTFYQLAVTIGILVAYLSNALVLHYEWHWFDGTYWRMMFLIGALPALLFWIGLYRIPESPRWLMQQGNDTKASAIMRELEIHEIVVTPSSTKGAKVSLFTPVYRQALLLGLLLPLFSQLSGINAIVYFGPTILLQSGLSLSGSLQTQIWFGLANVIFTCIAIWKVDSWGRRPLYLVGSAGATISLLLTSWFINYNIQLYGWLLVLTILGFLLCFAFSIGPLKFVVASEIFPSAIRGQAMAVSVLVMWIADALVGQLTPLMLSSWGSAWTFRFFAVCCAIAFFAVFYLLPETKGKSLEEIEAYWLNKFKKKQKNENTNLK</sequence>
<feature type="transmembrane region" description="Helical" evidence="8">
    <location>
        <begin position="346"/>
        <end position="366"/>
    </location>
</feature>
<dbReference type="NCBIfam" id="TIGR00879">
    <property type="entry name" value="SP"/>
    <property type="match status" value="1"/>
</dbReference>
<evidence type="ECO:0000256" key="3">
    <source>
        <dbReference type="ARBA" id="ARBA00022448"/>
    </source>
</evidence>
<feature type="transmembrane region" description="Helical" evidence="8">
    <location>
        <begin position="182"/>
        <end position="202"/>
    </location>
</feature>
<evidence type="ECO:0000256" key="8">
    <source>
        <dbReference type="SAM" id="Phobius"/>
    </source>
</evidence>
<evidence type="ECO:0000256" key="1">
    <source>
        <dbReference type="ARBA" id="ARBA00004141"/>
    </source>
</evidence>
<feature type="transmembrane region" description="Helical" evidence="8">
    <location>
        <begin position="117"/>
        <end position="137"/>
    </location>
</feature>
<evidence type="ECO:0000256" key="7">
    <source>
        <dbReference type="RuleBase" id="RU003346"/>
    </source>
</evidence>
<dbReference type="GO" id="GO:0016020">
    <property type="term" value="C:membrane"/>
    <property type="evidence" value="ECO:0007669"/>
    <property type="project" value="UniProtKB-SubCell"/>
</dbReference>
<gene>
    <name evidence="10" type="ORF">SAMN05661044_00326</name>
</gene>
<feature type="transmembrane region" description="Helical" evidence="8">
    <location>
        <begin position="61"/>
        <end position="78"/>
    </location>
</feature>
<dbReference type="Proteomes" id="UP000199421">
    <property type="component" value="Unassembled WGS sequence"/>
</dbReference>
<dbReference type="PANTHER" id="PTHR48020:SF12">
    <property type="entry name" value="PROTON MYO-INOSITOL COTRANSPORTER"/>
    <property type="match status" value="1"/>
</dbReference>
<dbReference type="InterPro" id="IPR020846">
    <property type="entry name" value="MFS_dom"/>
</dbReference>
<evidence type="ECO:0000313" key="10">
    <source>
        <dbReference type="EMBL" id="SEK47330.1"/>
    </source>
</evidence>
<comment type="similarity">
    <text evidence="2 7">Belongs to the major facilitator superfamily. Sugar transporter (TC 2.A.1.1) family.</text>
</comment>
<dbReference type="InterPro" id="IPR036259">
    <property type="entry name" value="MFS_trans_sf"/>
</dbReference>
<keyword evidence="11" id="KW-1185">Reference proteome</keyword>
<feature type="transmembrane region" description="Helical" evidence="8">
    <location>
        <begin position="386"/>
        <end position="404"/>
    </location>
</feature>
<protein>
    <submittedName>
        <fullName evidence="10">MFS transporter, SP family, arabinose:H+ symporter</fullName>
    </submittedName>
</protein>
<feature type="transmembrane region" description="Helical" evidence="8">
    <location>
        <begin position="320"/>
        <end position="340"/>
    </location>
</feature>
<dbReference type="STRING" id="407022.SAMN05661044_00326"/>
<feature type="transmembrane region" description="Helical" evidence="8">
    <location>
        <begin position="149"/>
        <end position="170"/>
    </location>
</feature>
<evidence type="ECO:0000259" key="9">
    <source>
        <dbReference type="PROSITE" id="PS50850"/>
    </source>
</evidence>
<proteinExistence type="inferred from homology"/>
<feature type="transmembrane region" description="Helical" evidence="8">
    <location>
        <begin position="416"/>
        <end position="436"/>
    </location>
</feature>
<accession>A0A1H7HEG4</accession>
<feature type="transmembrane region" description="Helical" evidence="8">
    <location>
        <begin position="23"/>
        <end position="49"/>
    </location>
</feature>
<feature type="transmembrane region" description="Helical" evidence="8">
    <location>
        <begin position="90"/>
        <end position="111"/>
    </location>
</feature>
<keyword evidence="5 8" id="KW-1133">Transmembrane helix</keyword>
<dbReference type="Gene3D" id="1.20.1250.20">
    <property type="entry name" value="MFS general substrate transporter like domains"/>
    <property type="match status" value="2"/>
</dbReference>
<keyword evidence="6 8" id="KW-0472">Membrane</keyword>
<evidence type="ECO:0000256" key="2">
    <source>
        <dbReference type="ARBA" id="ARBA00010992"/>
    </source>
</evidence>
<dbReference type="InterPro" id="IPR005829">
    <property type="entry name" value="Sugar_transporter_CS"/>
</dbReference>
<dbReference type="SUPFAM" id="SSF103473">
    <property type="entry name" value="MFS general substrate transporter"/>
    <property type="match status" value="1"/>
</dbReference>
<evidence type="ECO:0000256" key="5">
    <source>
        <dbReference type="ARBA" id="ARBA00022989"/>
    </source>
</evidence>
<evidence type="ECO:0000313" key="11">
    <source>
        <dbReference type="Proteomes" id="UP000199421"/>
    </source>
</evidence>
<evidence type="ECO:0000256" key="6">
    <source>
        <dbReference type="ARBA" id="ARBA00023136"/>
    </source>
</evidence>
<dbReference type="AlphaFoldDB" id="A0A1H7HEG4"/>
<dbReference type="PROSITE" id="PS50850">
    <property type="entry name" value="MFS"/>
    <property type="match status" value="1"/>
</dbReference>
<dbReference type="InterPro" id="IPR003663">
    <property type="entry name" value="Sugar/inositol_transpt"/>
</dbReference>
<feature type="domain" description="Major facilitator superfamily (MFS) profile" evidence="9">
    <location>
        <begin position="24"/>
        <end position="440"/>
    </location>
</feature>
<keyword evidence="4 8" id="KW-0812">Transmembrane</keyword>
<dbReference type="PROSITE" id="PS00216">
    <property type="entry name" value="SUGAR_TRANSPORT_1"/>
    <property type="match status" value="2"/>
</dbReference>
<keyword evidence="3 7" id="KW-0813">Transport</keyword>
<dbReference type="PANTHER" id="PTHR48020">
    <property type="entry name" value="PROTON MYO-INOSITOL COTRANSPORTER"/>
    <property type="match status" value="1"/>
</dbReference>
<reference evidence="11" key="1">
    <citation type="submission" date="2016-10" db="EMBL/GenBank/DDBJ databases">
        <authorList>
            <person name="Varghese N."/>
            <person name="Submissions S."/>
        </authorList>
    </citation>
    <scope>NUCLEOTIDE SEQUENCE [LARGE SCALE GENOMIC DNA]</scope>
    <source>
        <strain evidence="11">DSM 18733</strain>
    </source>
</reference>
<comment type="subcellular location">
    <subcellularLocation>
        <location evidence="1">Membrane</location>
        <topology evidence="1">Multi-pass membrane protein</topology>
    </subcellularLocation>
</comment>
<dbReference type="Pfam" id="PF00083">
    <property type="entry name" value="Sugar_tr"/>
    <property type="match status" value="1"/>
</dbReference>